<keyword evidence="2" id="KW-1185">Reference proteome</keyword>
<name>A0A4Z0Q0E8_9BACT</name>
<reference evidence="1 2" key="1">
    <citation type="submission" date="2019-04" db="EMBL/GenBank/DDBJ databases">
        <authorList>
            <person name="Feng G."/>
            <person name="Zhang J."/>
            <person name="Zhu H."/>
        </authorList>
    </citation>
    <scope>NUCLEOTIDE SEQUENCE [LARGE SCALE GENOMIC DNA]</scope>
    <source>
        <strain evidence="1 2">9PBR-1</strain>
    </source>
</reference>
<organism evidence="1 2">
    <name type="scientific">Hymenobacter metallicola</name>
    <dbReference type="NCBI Taxonomy" id="2563114"/>
    <lineage>
        <taxon>Bacteria</taxon>
        <taxon>Pseudomonadati</taxon>
        <taxon>Bacteroidota</taxon>
        <taxon>Cytophagia</taxon>
        <taxon>Cytophagales</taxon>
        <taxon>Hymenobacteraceae</taxon>
        <taxon>Hymenobacter</taxon>
    </lineage>
</organism>
<dbReference type="Proteomes" id="UP000298471">
    <property type="component" value="Unassembled WGS sequence"/>
</dbReference>
<dbReference type="OrthoDB" id="889225at2"/>
<protein>
    <submittedName>
        <fullName evidence="1">Uncharacterized protein</fullName>
    </submittedName>
</protein>
<dbReference type="RefSeq" id="WP_135397264.1">
    <property type="nucleotide sequence ID" value="NZ_SRMB01000004.1"/>
</dbReference>
<evidence type="ECO:0000313" key="2">
    <source>
        <dbReference type="Proteomes" id="UP000298471"/>
    </source>
</evidence>
<comment type="caution">
    <text evidence="1">The sequence shown here is derived from an EMBL/GenBank/DDBJ whole genome shotgun (WGS) entry which is preliminary data.</text>
</comment>
<accession>A0A4Z0Q0E8</accession>
<dbReference type="AlphaFoldDB" id="A0A4Z0Q0E8"/>
<proteinExistence type="predicted"/>
<gene>
    <name evidence="1" type="ORF">E5K02_20140</name>
</gene>
<evidence type="ECO:0000313" key="1">
    <source>
        <dbReference type="EMBL" id="TGE23500.1"/>
    </source>
</evidence>
<dbReference type="EMBL" id="SRMB01000004">
    <property type="protein sequence ID" value="TGE23500.1"/>
    <property type="molecule type" value="Genomic_DNA"/>
</dbReference>
<sequence>MSILATASIISPALVLLPSHMLARTACEFWLSNPLLVAKYPTLVAERAEQYPGWGIDEQKRLATRLQTKRDDLKHLTPVPAESIHFSELLEVLEAHEVLIDPRNEWQQARQLAMSCHPAEREWLLHHFRTVLKARSAEMEAHDSQDPDEYDEAA</sequence>